<dbReference type="FunCoup" id="A0A2I4DP18">
    <property type="interactions" value="15"/>
</dbReference>
<dbReference type="InterPro" id="IPR006462">
    <property type="entry name" value="MS5"/>
</dbReference>
<organism evidence="1 2">
    <name type="scientific">Juglans regia</name>
    <name type="common">English walnut</name>
    <dbReference type="NCBI Taxonomy" id="51240"/>
    <lineage>
        <taxon>Eukaryota</taxon>
        <taxon>Viridiplantae</taxon>
        <taxon>Streptophyta</taxon>
        <taxon>Embryophyta</taxon>
        <taxon>Tracheophyta</taxon>
        <taxon>Spermatophyta</taxon>
        <taxon>Magnoliopsida</taxon>
        <taxon>eudicotyledons</taxon>
        <taxon>Gunneridae</taxon>
        <taxon>Pentapetalae</taxon>
        <taxon>rosids</taxon>
        <taxon>fabids</taxon>
        <taxon>Fagales</taxon>
        <taxon>Juglandaceae</taxon>
        <taxon>Juglans</taxon>
    </lineage>
</organism>
<evidence type="ECO:0000313" key="2">
    <source>
        <dbReference type="RefSeq" id="XP_018808885.2"/>
    </source>
</evidence>
<keyword evidence="1" id="KW-1185">Reference proteome</keyword>
<dbReference type="GeneID" id="108982064"/>
<proteinExistence type="predicted"/>
<dbReference type="PANTHER" id="PTHR31260:SF69">
    <property type="entry name" value="CYSTATIN_MONELLIN SUPERFAMILY PROTEIN"/>
    <property type="match status" value="1"/>
</dbReference>
<reference evidence="2" key="1">
    <citation type="submission" date="2025-08" db="UniProtKB">
        <authorList>
            <consortium name="RefSeq"/>
        </authorList>
    </citation>
    <scope>IDENTIFICATION</scope>
    <source>
        <tissue evidence="2">Leaves</tissue>
    </source>
</reference>
<dbReference type="RefSeq" id="XP_018808885.2">
    <property type="nucleotide sequence ID" value="XM_018953340.2"/>
</dbReference>
<dbReference type="PANTHER" id="PTHR31260">
    <property type="entry name" value="CYSTATIN/MONELLIN SUPERFAMILY PROTEIN"/>
    <property type="match status" value="1"/>
</dbReference>
<dbReference type="Gramene" id="Jr04_18120_p1">
    <property type="protein sequence ID" value="cds.Jr04_18120_p1"/>
    <property type="gene ID" value="Jr04_18120"/>
</dbReference>
<dbReference type="Gene3D" id="3.10.450.10">
    <property type="match status" value="1"/>
</dbReference>
<dbReference type="KEGG" id="jre:108982064"/>
<dbReference type="AlphaFoldDB" id="A0A2I4DP18"/>
<gene>
    <name evidence="2" type="primary">LOC108982064</name>
</gene>
<dbReference type="OrthoDB" id="1650456at2759"/>
<name>A0A2I4DP18_JUGRE</name>
<dbReference type="Proteomes" id="UP000235220">
    <property type="component" value="Chromosome 4"/>
</dbReference>
<accession>A0A2I4DP18</accession>
<dbReference type="NCBIfam" id="TIGR01638">
    <property type="entry name" value="Atha_cystat_rel"/>
    <property type="match status" value="1"/>
</dbReference>
<sequence>MGSVEKCGRFDEEHIMTDEEFVFYRNEVVKSEGFDIPSMPDVSSFHMIQPCNLNREDEYILFQQYSQLAIDEYHRRFKVTSVKLELVKVLKTMSMVLDIVRFFITFEAKDLDDGGKTKTYQAVVRMDVFGESVLSFRLKPTEDEQGNHGKAWFWEGHLADGFVV</sequence>
<protein>
    <submittedName>
        <fullName evidence="2">Uncharacterized protein LOC108982064 isoform X1</fullName>
    </submittedName>
</protein>
<dbReference type="InterPro" id="IPR006525">
    <property type="entry name" value="Cystatin-related_pln"/>
</dbReference>
<evidence type="ECO:0000313" key="1">
    <source>
        <dbReference type="Proteomes" id="UP000235220"/>
    </source>
</evidence>